<dbReference type="KEGG" id="ptkz:JDV02_010267"/>
<dbReference type="Proteomes" id="UP000829364">
    <property type="component" value="Chromosome 12"/>
</dbReference>
<dbReference type="Gene3D" id="1.50.10.20">
    <property type="match status" value="1"/>
</dbReference>
<comment type="catalytic activity">
    <reaction evidence="1 10">
        <text>Random hydrolysis of (1-&gt;6)-alpha-D-mannosidic linkages in unbranched (1-&gt;6)-mannans.</text>
        <dbReference type="EC" id="3.2.1.101"/>
    </reaction>
</comment>
<dbReference type="GO" id="GO:0012505">
    <property type="term" value="C:endomembrane system"/>
    <property type="evidence" value="ECO:0007669"/>
    <property type="project" value="UniProtKB-SubCell"/>
</dbReference>
<reference evidence="13" key="1">
    <citation type="submission" date="2021-11" db="EMBL/GenBank/DDBJ databases">
        <title>Purpureocillium_takamizusanense_genome.</title>
        <authorList>
            <person name="Nguyen N.-H."/>
        </authorList>
    </citation>
    <scope>NUCLEOTIDE SEQUENCE</scope>
    <source>
        <strain evidence="13">PT3</strain>
    </source>
</reference>
<keyword evidence="7" id="KW-0472">Membrane</keyword>
<evidence type="ECO:0000256" key="6">
    <source>
        <dbReference type="ARBA" id="ARBA00022801"/>
    </source>
</evidence>
<dbReference type="GO" id="GO:0009272">
    <property type="term" value="P:fungal-type cell wall biogenesis"/>
    <property type="evidence" value="ECO:0007669"/>
    <property type="project" value="TreeGrafter"/>
</dbReference>
<accession>A0A9Q8VGG7</accession>
<dbReference type="FunFam" id="1.50.10.20:FF:000006">
    <property type="entry name" value="Mannan endo-1,6-alpha-mannosidase"/>
    <property type="match status" value="1"/>
</dbReference>
<evidence type="ECO:0000256" key="11">
    <source>
        <dbReference type="SAM" id="MobiDB-lite"/>
    </source>
</evidence>
<proteinExistence type="inferred from homology"/>
<name>A0A9Q8VGG7_9HYPO</name>
<keyword evidence="8" id="KW-0325">Glycoprotein</keyword>
<evidence type="ECO:0000313" key="14">
    <source>
        <dbReference type="Proteomes" id="UP000829364"/>
    </source>
</evidence>
<dbReference type="AlphaFoldDB" id="A0A9Q8VGG7"/>
<dbReference type="InterPro" id="IPR014480">
    <property type="entry name" value="Mannan-1_6-alpha_mannosidase"/>
</dbReference>
<dbReference type="Pfam" id="PF03663">
    <property type="entry name" value="Glyco_hydro_76"/>
    <property type="match status" value="1"/>
</dbReference>
<comment type="subcellular location">
    <subcellularLocation>
        <location evidence="2">Endomembrane system</location>
    </subcellularLocation>
</comment>
<feature type="chain" id="PRO_5040159796" description="Mannan endo-1,6-alpha-mannosidase" evidence="12">
    <location>
        <begin position="24"/>
        <end position="480"/>
    </location>
</feature>
<evidence type="ECO:0000256" key="1">
    <source>
        <dbReference type="ARBA" id="ARBA00001452"/>
    </source>
</evidence>
<dbReference type="OrthoDB" id="4187847at2759"/>
<keyword evidence="6 10" id="KW-0378">Hydrolase</keyword>
<dbReference type="RefSeq" id="XP_047848012.1">
    <property type="nucleotide sequence ID" value="XM_047991999.1"/>
</dbReference>
<evidence type="ECO:0000256" key="3">
    <source>
        <dbReference type="ARBA" id="ARBA00009699"/>
    </source>
</evidence>
<evidence type="ECO:0000256" key="2">
    <source>
        <dbReference type="ARBA" id="ARBA00004308"/>
    </source>
</evidence>
<evidence type="ECO:0000256" key="5">
    <source>
        <dbReference type="ARBA" id="ARBA00022729"/>
    </source>
</evidence>
<evidence type="ECO:0000313" key="13">
    <source>
        <dbReference type="EMBL" id="UNI24531.1"/>
    </source>
</evidence>
<dbReference type="PANTHER" id="PTHR12145:SF36">
    <property type="entry name" value="MANNAN ENDO-1,6-ALPHA-MANNOSIDASE DCW1"/>
    <property type="match status" value="1"/>
</dbReference>
<dbReference type="SUPFAM" id="SSF48208">
    <property type="entry name" value="Six-hairpin glycosidases"/>
    <property type="match status" value="1"/>
</dbReference>
<evidence type="ECO:0000256" key="8">
    <source>
        <dbReference type="ARBA" id="ARBA00023180"/>
    </source>
</evidence>
<protein>
    <recommendedName>
        <fullName evidence="4 10">Mannan endo-1,6-alpha-mannosidase</fullName>
        <ecNumber evidence="4 10">3.2.1.101</ecNumber>
    </recommendedName>
</protein>
<dbReference type="EC" id="3.2.1.101" evidence="4 10"/>
<dbReference type="GeneID" id="72072211"/>
<evidence type="ECO:0000256" key="12">
    <source>
        <dbReference type="SAM" id="SignalP"/>
    </source>
</evidence>
<evidence type="ECO:0000256" key="7">
    <source>
        <dbReference type="ARBA" id="ARBA00023136"/>
    </source>
</evidence>
<dbReference type="EMBL" id="CP086365">
    <property type="protein sequence ID" value="UNI24531.1"/>
    <property type="molecule type" value="Genomic_DNA"/>
</dbReference>
<feature type="compositionally biased region" description="Gly residues" evidence="11">
    <location>
        <begin position="415"/>
        <end position="443"/>
    </location>
</feature>
<keyword evidence="5 12" id="KW-0732">Signal</keyword>
<evidence type="ECO:0000256" key="10">
    <source>
        <dbReference type="PIRNR" id="PIRNR016302"/>
    </source>
</evidence>
<organism evidence="13 14">
    <name type="scientific">Purpureocillium takamizusanense</name>
    <dbReference type="NCBI Taxonomy" id="2060973"/>
    <lineage>
        <taxon>Eukaryota</taxon>
        <taxon>Fungi</taxon>
        <taxon>Dikarya</taxon>
        <taxon>Ascomycota</taxon>
        <taxon>Pezizomycotina</taxon>
        <taxon>Sordariomycetes</taxon>
        <taxon>Hypocreomycetidae</taxon>
        <taxon>Hypocreales</taxon>
        <taxon>Ophiocordycipitaceae</taxon>
        <taxon>Purpureocillium</taxon>
    </lineage>
</organism>
<evidence type="ECO:0000256" key="4">
    <source>
        <dbReference type="ARBA" id="ARBA00012350"/>
    </source>
</evidence>
<evidence type="ECO:0000256" key="9">
    <source>
        <dbReference type="ARBA" id="ARBA00023295"/>
    </source>
</evidence>
<feature type="signal peptide" evidence="12">
    <location>
        <begin position="1"/>
        <end position="23"/>
    </location>
</feature>
<dbReference type="InterPro" id="IPR008928">
    <property type="entry name" value="6-hairpin_glycosidase_sf"/>
</dbReference>
<dbReference type="PANTHER" id="PTHR12145">
    <property type="entry name" value="MANNAN ENDO-1,6-ALPHA-MANNOSIDASE DCW1"/>
    <property type="match status" value="1"/>
</dbReference>
<dbReference type="InterPro" id="IPR005198">
    <property type="entry name" value="Glyco_hydro_76"/>
</dbReference>
<dbReference type="PIRSF" id="PIRSF016302">
    <property type="entry name" value="Man_a_manosd"/>
    <property type="match status" value="1"/>
</dbReference>
<keyword evidence="14" id="KW-1185">Reference proteome</keyword>
<gene>
    <name evidence="13" type="ORF">JDV02_010267</name>
</gene>
<feature type="region of interest" description="Disordered" evidence="11">
    <location>
        <begin position="409"/>
        <end position="451"/>
    </location>
</feature>
<dbReference type="GO" id="GO:0008496">
    <property type="term" value="F:mannan endo-1,6-alpha-mannosidase activity"/>
    <property type="evidence" value="ECO:0007669"/>
    <property type="project" value="UniProtKB-UniRule"/>
</dbReference>
<sequence>MKGSAAVAALAAVVLSTVGPAAAKESLSLDSDDSTKQAAGTLARDLIQYYHGNETGRIPGLLPGPPPSGDYYWYQGAVLWGSLIDYWHATGDAAYNKLIVDGLLWQQGQLSNFMPLNWTAQMGNDDQGFWALAAMLAAERGLPNPVSGEAQWLNLSRNVFDNLVDRYDDKTCGGGLRWMLTSFNNGYNYKNSISNGVLFSLGARLARFTGNKTYADWADKTWNWMTEVALIDSKSYAVYDGAMVTDDCKKPSKIEFSYTNAIFTMGAAYMYNYTDGDSKWQKRVEGLANHGVKTFFPDGVATEVSCERQGRCTTDMKMFKGLLHQWYAAATQVAPFLAGTIAPVLKTSARAAVKTCTHGSSGTGCDFAWANGTTTTTAHEGEQGASEEMSALSAVTSLLMPASAAPLTAKTAKSGGNGGGGNDAGNGGGGGGDGKNGTSGGGDGAKKDGSSAGIKTGVEGSVMAMLTAAFVGSVVLGAVL</sequence>
<keyword evidence="9 10" id="KW-0326">Glycosidase</keyword>
<comment type="similarity">
    <text evidence="3 10">Belongs to the glycosyl hydrolase 76 family.</text>
</comment>
<dbReference type="GO" id="GO:0016052">
    <property type="term" value="P:carbohydrate catabolic process"/>
    <property type="evidence" value="ECO:0007669"/>
    <property type="project" value="InterPro"/>
</dbReference>